<feature type="compositionally biased region" description="Basic and acidic residues" evidence="1">
    <location>
        <begin position="47"/>
        <end position="70"/>
    </location>
</feature>
<dbReference type="EMBL" id="KN848078">
    <property type="protein sequence ID" value="KIX96307.1"/>
    <property type="molecule type" value="Genomic_DNA"/>
</dbReference>
<dbReference type="GeneID" id="27713831"/>
<keyword evidence="2" id="KW-0812">Transmembrane</keyword>
<evidence type="ECO:0000256" key="1">
    <source>
        <dbReference type="SAM" id="MobiDB-lite"/>
    </source>
</evidence>
<dbReference type="AlphaFoldDB" id="A0A0D2JS75"/>
<dbReference type="VEuPathDB" id="FungiDB:Z520_08085"/>
<dbReference type="RefSeq" id="XP_016630430.1">
    <property type="nucleotide sequence ID" value="XM_016778582.1"/>
</dbReference>
<proteinExistence type="predicted"/>
<keyword evidence="2" id="KW-1133">Transmembrane helix</keyword>
<accession>A0A0D2JS75</accession>
<keyword evidence="2" id="KW-0472">Membrane</keyword>
<dbReference type="Proteomes" id="UP000053411">
    <property type="component" value="Unassembled WGS sequence"/>
</dbReference>
<evidence type="ECO:0000256" key="2">
    <source>
        <dbReference type="SAM" id="Phobius"/>
    </source>
</evidence>
<feature type="transmembrane region" description="Helical" evidence="2">
    <location>
        <begin position="16"/>
        <end position="37"/>
    </location>
</feature>
<evidence type="ECO:0000313" key="3">
    <source>
        <dbReference type="EMBL" id="KIX96307.1"/>
    </source>
</evidence>
<feature type="region of interest" description="Disordered" evidence="1">
    <location>
        <begin position="136"/>
        <end position="164"/>
    </location>
</feature>
<evidence type="ECO:0000313" key="4">
    <source>
        <dbReference type="Proteomes" id="UP000053411"/>
    </source>
</evidence>
<sequence length="199" mass="22824">MAPLQVNPSQYTNLEYLLIHTIYALSFCILLCILILFRQIRNQSNRSELRNHRSESAQEDRDSKQTDQHLMHSTIPLNLRLSTESSHRVRDSTSMRSAPITSGYLAAKAKLENARKVDFEVRARARKHDVVADTAPGDETRSIVDDTGSAWRRHSYPPPSPQGSLLSEDCKFDGTEHFCDGQDARIVWRRRTLTFEGRR</sequence>
<keyword evidence="4" id="KW-1185">Reference proteome</keyword>
<feature type="region of interest" description="Disordered" evidence="1">
    <location>
        <begin position="46"/>
        <end position="74"/>
    </location>
</feature>
<name>A0A0D2JS75_9EURO</name>
<gene>
    <name evidence="3" type="ORF">Z520_08085</name>
</gene>
<protein>
    <submittedName>
        <fullName evidence="3">Uncharacterized protein</fullName>
    </submittedName>
</protein>
<organism evidence="3 4">
    <name type="scientific">Fonsecaea multimorphosa CBS 102226</name>
    <dbReference type="NCBI Taxonomy" id="1442371"/>
    <lineage>
        <taxon>Eukaryota</taxon>
        <taxon>Fungi</taxon>
        <taxon>Dikarya</taxon>
        <taxon>Ascomycota</taxon>
        <taxon>Pezizomycotina</taxon>
        <taxon>Eurotiomycetes</taxon>
        <taxon>Chaetothyriomycetidae</taxon>
        <taxon>Chaetothyriales</taxon>
        <taxon>Herpotrichiellaceae</taxon>
        <taxon>Fonsecaea</taxon>
    </lineage>
</organism>
<dbReference type="OrthoDB" id="4161738at2759"/>
<reference evidence="3 4" key="1">
    <citation type="submission" date="2015-01" db="EMBL/GenBank/DDBJ databases">
        <title>The Genome Sequence of Fonsecaea multimorphosa CBS 102226.</title>
        <authorList>
            <consortium name="The Broad Institute Genomics Platform"/>
            <person name="Cuomo C."/>
            <person name="de Hoog S."/>
            <person name="Gorbushina A."/>
            <person name="Stielow B."/>
            <person name="Teixiera M."/>
            <person name="Abouelleil A."/>
            <person name="Chapman S.B."/>
            <person name="Priest M."/>
            <person name="Young S.K."/>
            <person name="Wortman J."/>
            <person name="Nusbaum C."/>
            <person name="Birren B."/>
        </authorList>
    </citation>
    <scope>NUCLEOTIDE SEQUENCE [LARGE SCALE GENOMIC DNA]</scope>
    <source>
        <strain evidence="3 4">CBS 102226</strain>
    </source>
</reference>